<feature type="region of interest" description="Disordered" evidence="1">
    <location>
        <begin position="964"/>
        <end position="985"/>
    </location>
</feature>
<dbReference type="Proteomes" id="UP000005240">
    <property type="component" value="Unassembled WGS sequence"/>
</dbReference>
<feature type="non-terminal residue" evidence="2">
    <location>
        <position position="1"/>
    </location>
</feature>
<reference evidence="2" key="1">
    <citation type="submission" date="2009-11" db="EMBL/GenBank/DDBJ databases">
        <authorList>
            <consortium name="The Broad Institute Genome Sequencing Platform"/>
            <person name="Ward D."/>
            <person name="Feldgarden M."/>
            <person name="Earl A."/>
            <person name="Young S.K."/>
            <person name="Zeng Q."/>
            <person name="Koehrsen M."/>
            <person name="Alvarado L."/>
            <person name="Berlin A."/>
            <person name="Bochicchio J."/>
            <person name="Borenstein D."/>
            <person name="Chapman S.B."/>
            <person name="Chen Z."/>
            <person name="Engels R."/>
            <person name="Freedman E."/>
            <person name="Gellesch M."/>
            <person name="Goldberg J."/>
            <person name="Griggs A."/>
            <person name="Gujja S."/>
            <person name="Heilman E."/>
            <person name="Heiman D."/>
            <person name="Hepburn T."/>
            <person name="Howarth C."/>
            <person name="Jen D."/>
            <person name="Larson L."/>
            <person name="Lewis B."/>
            <person name="Mehta T."/>
            <person name="Park D."/>
            <person name="Pearson M."/>
            <person name="Roberts A."/>
            <person name="Saif S."/>
            <person name="Shea T."/>
            <person name="Shenoy N."/>
            <person name="Sisk P."/>
            <person name="Stolte C."/>
            <person name="Sykes S."/>
            <person name="Thomson T."/>
            <person name="Walk T."/>
            <person name="White J."/>
            <person name="Yandava C."/>
            <person name="Izard J."/>
            <person name="Baranova O.V."/>
            <person name="Blanton J.M."/>
            <person name="Tanner A.C."/>
            <person name="Dewhirst F.E."/>
            <person name="Haas B."/>
            <person name="Nusbaum C."/>
            <person name="Birren B."/>
        </authorList>
    </citation>
    <scope>NUCLEOTIDE SEQUENCE [LARGE SCALE GENOMIC DNA]</scope>
    <source>
        <strain evidence="2">1-1 BBBD Race 1</strain>
    </source>
</reference>
<dbReference type="PANTHER" id="PTHR48147">
    <property type="entry name" value="PROTEIN CBG23787"/>
    <property type="match status" value="1"/>
</dbReference>
<gene>
    <name evidence="2" type="ORF">PTTG_29135</name>
</gene>
<feature type="compositionally biased region" description="Polar residues" evidence="1">
    <location>
        <begin position="1045"/>
        <end position="1062"/>
    </location>
</feature>
<dbReference type="PANTHER" id="PTHR48147:SF3">
    <property type="entry name" value="MYELIN TRANSCRIPTION FACTOR 1-LIKE PROTEIN"/>
    <property type="match status" value="1"/>
</dbReference>
<dbReference type="AlphaFoldDB" id="A0A180G628"/>
<feature type="region of interest" description="Disordered" evidence="1">
    <location>
        <begin position="1018"/>
        <end position="1115"/>
    </location>
</feature>
<accession>A0A180G628</accession>
<dbReference type="STRING" id="630390.A0A180G628"/>
<evidence type="ECO:0008006" key="5">
    <source>
        <dbReference type="Google" id="ProtNLM"/>
    </source>
</evidence>
<organism evidence="2">
    <name type="scientific">Puccinia triticina (isolate 1-1 / race 1 (BBBD))</name>
    <name type="common">Brown leaf rust fungus</name>
    <dbReference type="NCBI Taxonomy" id="630390"/>
    <lineage>
        <taxon>Eukaryota</taxon>
        <taxon>Fungi</taxon>
        <taxon>Dikarya</taxon>
        <taxon>Basidiomycota</taxon>
        <taxon>Pucciniomycotina</taxon>
        <taxon>Pucciniomycetes</taxon>
        <taxon>Pucciniales</taxon>
        <taxon>Pucciniaceae</taxon>
        <taxon>Puccinia</taxon>
    </lineage>
</organism>
<feature type="compositionally biased region" description="Basic and acidic residues" evidence="1">
    <location>
        <begin position="1022"/>
        <end position="1036"/>
    </location>
</feature>
<reference evidence="3" key="4">
    <citation type="submission" date="2025-05" db="UniProtKB">
        <authorList>
            <consortium name="EnsemblFungi"/>
        </authorList>
    </citation>
    <scope>IDENTIFICATION</scope>
    <source>
        <strain evidence="3">isolate 1-1 / race 1 (BBBD)</strain>
    </source>
</reference>
<dbReference type="VEuPathDB" id="FungiDB:PTTG_29135"/>
<name>A0A180G628_PUCT1</name>
<feature type="region of interest" description="Disordered" evidence="1">
    <location>
        <begin position="581"/>
        <end position="606"/>
    </location>
</feature>
<feature type="region of interest" description="Disordered" evidence="1">
    <location>
        <begin position="1"/>
        <end position="54"/>
    </location>
</feature>
<dbReference type="EnsemblFungi" id="PTTG_29135-t43_1">
    <property type="protein sequence ID" value="PTTG_29135-t43_1-p1"/>
    <property type="gene ID" value="PTTG_29135"/>
</dbReference>
<evidence type="ECO:0000313" key="2">
    <source>
        <dbReference type="EMBL" id="OAV88135.1"/>
    </source>
</evidence>
<reference evidence="2" key="2">
    <citation type="submission" date="2016-05" db="EMBL/GenBank/DDBJ databases">
        <title>Comparative analysis highlights variable genome content of wheat rusts and divergence of the mating loci.</title>
        <authorList>
            <person name="Cuomo C.A."/>
            <person name="Bakkeren G."/>
            <person name="Szabo L."/>
            <person name="Khalil H."/>
            <person name="Joly D."/>
            <person name="Goldberg J."/>
            <person name="Young S."/>
            <person name="Zeng Q."/>
            <person name="Fellers J."/>
        </authorList>
    </citation>
    <scope>NUCLEOTIDE SEQUENCE [LARGE SCALE GENOMIC DNA]</scope>
    <source>
        <strain evidence="2">1-1 BBBD Race 1</strain>
    </source>
</reference>
<evidence type="ECO:0000256" key="1">
    <source>
        <dbReference type="SAM" id="MobiDB-lite"/>
    </source>
</evidence>
<sequence length="1115" mass="126045">GVVESEHDSGSVSDDADCSDSDNTNGHGSDSANNSDGECDNSDDGESLPPKRLSKDKEWFLPDLEDKFETYIDHGCTLDKQGYPIYPNGRTTFLRLPGEQITNFGTVGFSKTCSVNYRRNRTWKVTRYFCLGALVCDNPSKMRCRGLANKCKGRVSHQRCPDSVAIQFDHHLPTGWGILRQKGTHPHPWPKAKKPDRMAKEELKAEIKKHPKATALALKMGKASDPTADIDSVVAIHPAYINQDRLAYYRRTILAELGLAPDKLGDGVGDKFLLTMFGWAARVMWIISSSFMPQNEHFTFQTKWMSDRLMARDSDNQVYSGGLLSDVTYRYFENGYLLTTSIFCDELQRWIPIQLTWIRGLSEEYYKIHFATLFQQFLAASITPAKRDTLVRQVVDFSTAQVEGFVSAYLEVFRQGTRKEVGRMLKGCREHFRQSVTRVKRNRSLITVNQEEPFRKACMDLLEPATPDGQTHEQKVDHIRRHWWTVSDIEALLFPSREPRLEDTPDGLPDTTNGQESLHRTYYRLSDGRQCLMLGMIDLYKFVDMLERDWKALMEGVQISYGAGDKGQDVGVTMGLGKKRKRGTKYVNDGRPPDTTEELVGKKTGRPPQLRNFNKNLWAAYVPLWARGELNGSNTIRSTISRGQNSVFEAVRDKYPGEFIPGAFASCDRFLEVSLDPKLHKRAAYKELFSVKEQCEFTCQLNRETPQSHPDREHQTLHVLKVEPYMFHENNIPYSDVAKLINLWQSSGLISVSGLVCKLCTNPEPSSKPKPKKRAKLSKVSSEIAIVANHTNLAHYIIDQSKLEFNIKDHPAPLHLHFHIEFTGSTSDAHRLEFMATTNWPFKLTVGGHIYTLISRGYWKDNHYWCKVLRSANISADKGSLTAVWLHNDAANDGFAQQINRVPSSIAGADPFTSWVFYSRVWTPSEEEYVEKAIDRIKQDNPDASGDIPFKDLKSILNVSHNSTSIAHQEPPQAKKDSESESGESGIAEINKEADDILEEDQSFLVDHSANLDFLFLEDDPSEARKPEPSKARDPDESFLPDDSILTNQTVDQSEGRTQPQAAASLPKGAEEKQDSCQMAPSKAPLRLKLKVTAPKEPNPSPQGTRRSSRIRKVV</sequence>
<dbReference type="OrthoDB" id="2624269at2759"/>
<keyword evidence="4" id="KW-1185">Reference proteome</keyword>
<feature type="compositionally biased region" description="Polar residues" evidence="1">
    <location>
        <begin position="23"/>
        <end position="36"/>
    </location>
</feature>
<feature type="compositionally biased region" description="Acidic residues" evidence="1">
    <location>
        <begin position="37"/>
        <end position="46"/>
    </location>
</feature>
<proteinExistence type="predicted"/>
<dbReference type="EMBL" id="ADAS02000208">
    <property type="protein sequence ID" value="OAV88135.1"/>
    <property type="molecule type" value="Genomic_DNA"/>
</dbReference>
<evidence type="ECO:0000313" key="4">
    <source>
        <dbReference type="Proteomes" id="UP000005240"/>
    </source>
</evidence>
<evidence type="ECO:0000313" key="3">
    <source>
        <dbReference type="EnsemblFungi" id="PTTG_29135-t43_1-p1"/>
    </source>
</evidence>
<protein>
    <recommendedName>
        <fullName evidence="5">GCM domain-containing protein</fullName>
    </recommendedName>
</protein>
<reference evidence="3 4" key="3">
    <citation type="journal article" date="2017" name="G3 (Bethesda)">
        <title>Comparative analysis highlights variable genome content of wheat rusts and divergence of the mating loci.</title>
        <authorList>
            <person name="Cuomo C.A."/>
            <person name="Bakkeren G."/>
            <person name="Khalil H.B."/>
            <person name="Panwar V."/>
            <person name="Joly D."/>
            <person name="Linning R."/>
            <person name="Sakthikumar S."/>
            <person name="Song X."/>
            <person name="Adiconis X."/>
            <person name="Fan L."/>
            <person name="Goldberg J.M."/>
            <person name="Levin J.Z."/>
            <person name="Young S."/>
            <person name="Zeng Q."/>
            <person name="Anikster Y."/>
            <person name="Bruce M."/>
            <person name="Wang M."/>
            <person name="Yin C."/>
            <person name="McCallum B."/>
            <person name="Szabo L.J."/>
            <person name="Hulbert S."/>
            <person name="Chen X."/>
            <person name="Fellers J.P."/>
        </authorList>
    </citation>
    <scope>NUCLEOTIDE SEQUENCE</scope>
    <source>
        <strain evidence="4">Isolate 1-1 / race 1 (BBBD)</strain>
        <strain evidence="3">isolate 1-1 / race 1 (BBBD)</strain>
    </source>
</reference>